<dbReference type="AlphaFoldDB" id="A0A7C9MSR5"/>
<proteinExistence type="predicted"/>
<comment type="caution">
    <text evidence="1">The sequence shown here is derived from an EMBL/GenBank/DDBJ whole genome shotgun (WGS) entry which is preliminary data.</text>
</comment>
<accession>A0A7C9MSR5</accession>
<dbReference type="EMBL" id="WQLB01000026">
    <property type="protein sequence ID" value="MVN88284.1"/>
    <property type="molecule type" value="Genomic_DNA"/>
</dbReference>
<protein>
    <submittedName>
        <fullName evidence="1">Uncharacterized protein</fullName>
    </submittedName>
</protein>
<evidence type="ECO:0000313" key="2">
    <source>
        <dbReference type="Proteomes" id="UP000483286"/>
    </source>
</evidence>
<dbReference type="Proteomes" id="UP000483286">
    <property type="component" value="Unassembled WGS sequence"/>
</dbReference>
<evidence type="ECO:0000313" key="1">
    <source>
        <dbReference type="EMBL" id="MVN88284.1"/>
    </source>
</evidence>
<name>A0A7C9MSR5_9DEIO</name>
<sequence length="133" mass="13442">MPADVPTLIPGAPIPEAAFLNLAAIWASGEATKRRADLASLSGPAAEAARTAIAAKSLGFKAGLGGVLSLEESTGGGLKGIKLPGLELTLNPSGTDVHGRATVAAEEWHAFAAQFLDLALPGAPRRRPVGVSR</sequence>
<organism evidence="1 2">
    <name type="scientific">Deinococcus arboris</name>
    <dbReference type="NCBI Taxonomy" id="2682977"/>
    <lineage>
        <taxon>Bacteria</taxon>
        <taxon>Thermotogati</taxon>
        <taxon>Deinococcota</taxon>
        <taxon>Deinococci</taxon>
        <taxon>Deinococcales</taxon>
        <taxon>Deinococcaceae</taxon>
        <taxon>Deinococcus</taxon>
    </lineage>
</organism>
<dbReference type="RefSeq" id="WP_157460345.1">
    <property type="nucleotide sequence ID" value="NZ_WQLB01000026.1"/>
</dbReference>
<gene>
    <name evidence="1" type="ORF">GO986_16180</name>
</gene>
<keyword evidence="2" id="KW-1185">Reference proteome</keyword>
<reference evidence="1 2" key="1">
    <citation type="submission" date="2019-12" db="EMBL/GenBank/DDBJ databases">
        <title>Deinococcus sp. HMF7620 Genome sequencing and assembly.</title>
        <authorList>
            <person name="Kang H."/>
            <person name="Kim H."/>
            <person name="Joh K."/>
        </authorList>
    </citation>
    <scope>NUCLEOTIDE SEQUENCE [LARGE SCALE GENOMIC DNA]</scope>
    <source>
        <strain evidence="1 2">HMF7620</strain>
    </source>
</reference>